<reference evidence="3 4" key="1">
    <citation type="submission" date="2020-07" db="EMBL/GenBank/DDBJ databases">
        <title>Taxonomic revisions and descriptions of new bacterial species based on genomic comparisons in the high-G+C-content subgroup of the family Alcaligenaceae.</title>
        <authorList>
            <person name="Szabo A."/>
            <person name="Felfoldi T."/>
        </authorList>
    </citation>
    <scope>NUCLEOTIDE SEQUENCE [LARGE SCALE GENOMIC DNA]</scope>
    <source>
        <strain evidence="3 4">LMG 24012</strain>
    </source>
</reference>
<feature type="domain" description="SsuA/THI5-like" evidence="2">
    <location>
        <begin position="82"/>
        <end position="193"/>
    </location>
</feature>
<feature type="chain" id="PRO_5032304162" evidence="1">
    <location>
        <begin position="29"/>
        <end position="343"/>
    </location>
</feature>
<gene>
    <name evidence="3" type="ORF">H0A72_10630</name>
</gene>
<dbReference type="Pfam" id="PF09084">
    <property type="entry name" value="NMT1"/>
    <property type="match status" value="1"/>
</dbReference>
<dbReference type="PANTHER" id="PTHR30024:SF48">
    <property type="entry name" value="ABC TRANSPORTER SUBSTRATE-BINDING PROTEIN"/>
    <property type="match status" value="1"/>
</dbReference>
<evidence type="ECO:0000256" key="1">
    <source>
        <dbReference type="SAM" id="SignalP"/>
    </source>
</evidence>
<comment type="caution">
    <text evidence="3">The sequence shown here is derived from an EMBL/GenBank/DDBJ whole genome shotgun (WGS) entry which is preliminary data.</text>
</comment>
<accession>A0A853G4W7</accession>
<evidence type="ECO:0000313" key="3">
    <source>
        <dbReference type="EMBL" id="NYT49761.1"/>
    </source>
</evidence>
<dbReference type="RefSeq" id="WP_180155068.1">
    <property type="nucleotide sequence ID" value="NZ_JACCEM010000005.1"/>
</dbReference>
<dbReference type="InterPro" id="IPR015168">
    <property type="entry name" value="SsuA/THI5"/>
</dbReference>
<sequence length="343" mass="36416">MATSNLFFIKALLVGFGILLAVPLSAHAAATADLPVEVPPGTKLVIADDARGTELLLKLSGQQEKLAADVSYASFSSGPLRMEAIRSGSAQVGIVGDVPPILAHYAGADLRIVGVVASTGPSLLIATSPGSGIKTVQDLKGKRVAVNDGTAQHAVVLRALQQAGLGPGDIVPVKLGVSEFADALRANQIDAAVLKQPDRARYLSTAAAKGAIELPWTPGINPGYLYAYASRSALEDPAQAAAIRDFIIHWYRAHQWRNANRDEWLRSYLVQNQRLKPDDAQKVVASHGDTVFPGLSEEVIGTQQKTIDLLQSAGAFPGKKLDARDEYDLRYAPLSAGSESLRR</sequence>
<keyword evidence="4" id="KW-1185">Reference proteome</keyword>
<dbReference type="Proteomes" id="UP000559809">
    <property type="component" value="Unassembled WGS sequence"/>
</dbReference>
<keyword evidence="1" id="KW-0732">Signal</keyword>
<name>A0A853G4W7_9BURK</name>
<dbReference type="PANTHER" id="PTHR30024">
    <property type="entry name" value="ALIPHATIC SULFONATES-BINDING PROTEIN-RELATED"/>
    <property type="match status" value="1"/>
</dbReference>
<evidence type="ECO:0000313" key="4">
    <source>
        <dbReference type="Proteomes" id="UP000559809"/>
    </source>
</evidence>
<proteinExistence type="predicted"/>
<protein>
    <submittedName>
        <fullName evidence="3">ABC transporter substrate-binding protein</fullName>
    </submittedName>
</protein>
<dbReference type="EMBL" id="JACCEM010000005">
    <property type="protein sequence ID" value="NYT49761.1"/>
    <property type="molecule type" value="Genomic_DNA"/>
</dbReference>
<organism evidence="3 4">
    <name type="scientific">Parapusillimonas granuli</name>
    <dbReference type="NCBI Taxonomy" id="380911"/>
    <lineage>
        <taxon>Bacteria</taxon>
        <taxon>Pseudomonadati</taxon>
        <taxon>Pseudomonadota</taxon>
        <taxon>Betaproteobacteria</taxon>
        <taxon>Burkholderiales</taxon>
        <taxon>Alcaligenaceae</taxon>
        <taxon>Parapusillimonas</taxon>
    </lineage>
</organism>
<dbReference type="AlphaFoldDB" id="A0A853G4W7"/>
<dbReference type="Gene3D" id="3.40.190.10">
    <property type="entry name" value="Periplasmic binding protein-like II"/>
    <property type="match status" value="2"/>
</dbReference>
<dbReference type="SUPFAM" id="SSF53850">
    <property type="entry name" value="Periplasmic binding protein-like II"/>
    <property type="match status" value="1"/>
</dbReference>
<feature type="signal peptide" evidence="1">
    <location>
        <begin position="1"/>
        <end position="28"/>
    </location>
</feature>
<evidence type="ECO:0000259" key="2">
    <source>
        <dbReference type="Pfam" id="PF09084"/>
    </source>
</evidence>